<protein>
    <recommendedName>
        <fullName evidence="2">F-box domain-containing protein</fullName>
    </recommendedName>
</protein>
<evidence type="ECO:0000313" key="4">
    <source>
        <dbReference type="Proteomes" id="UP000077266"/>
    </source>
</evidence>
<evidence type="ECO:0000256" key="1">
    <source>
        <dbReference type="SAM" id="Phobius"/>
    </source>
</evidence>
<dbReference type="InterPro" id="IPR032675">
    <property type="entry name" value="LRR_dom_sf"/>
</dbReference>
<sequence>MVNWKEFFLDCAEWVVFSLVFLAVSPALILVYIFWDGPHALLALLFHVQLLVQDYMSERRRRRAFGDNSRNAAALFPHEVQLQIFGVIAAIDDFHCERGRDWHSAGSLARLTLVCRAWHGCATQQLYAHVHLRTDRACVRLAASLARRPSLANFIFGLTLPQTVSVLPVLPIELVRQYSWMEKGALSPGKLHWHKLKTAVDEIIPMCGACRTIHLGIDFGASHLRVYLPNLGHLQALSVEGRHIGSGIRQCAVDFPAADLHACLDKLTSVSISWCEISHGSLAALPSLQSLTLEHCHLDIDWLASVPLRFPNLRHYHLRHVSFTRLRSGMFVVFVQEGNVLESFTLVEPFCIAGPISLPGSHSWRTLTLSANLIWDRCTIPTNLEVLEFIPERYHEVYGRPYVITMVAKIMSHIPEWKLNSPKLHTLRVYAENVSNQRLQLESWKVMAVMLQEFCDRYGVRFDLSIRLGPSICGPVYEKRARDWKKRRLLWRDVL</sequence>
<reference evidence="3 4" key="1">
    <citation type="journal article" date="2016" name="Mol. Biol. Evol.">
        <title>Comparative Genomics of Early-Diverging Mushroom-Forming Fungi Provides Insights into the Origins of Lignocellulose Decay Capabilities.</title>
        <authorList>
            <person name="Nagy L.G."/>
            <person name="Riley R."/>
            <person name="Tritt A."/>
            <person name="Adam C."/>
            <person name="Daum C."/>
            <person name="Floudas D."/>
            <person name="Sun H."/>
            <person name="Yadav J.S."/>
            <person name="Pangilinan J."/>
            <person name="Larsson K.H."/>
            <person name="Matsuura K."/>
            <person name="Barry K."/>
            <person name="Labutti K."/>
            <person name="Kuo R."/>
            <person name="Ohm R.A."/>
            <person name="Bhattacharya S.S."/>
            <person name="Shirouzu T."/>
            <person name="Yoshinaga Y."/>
            <person name="Martin F.M."/>
            <person name="Grigoriev I.V."/>
            <person name="Hibbett D.S."/>
        </authorList>
    </citation>
    <scope>NUCLEOTIDE SEQUENCE [LARGE SCALE GENOMIC DNA]</scope>
    <source>
        <strain evidence="3 4">HHB12029</strain>
    </source>
</reference>
<dbReference type="AlphaFoldDB" id="A0A166BKH9"/>
<evidence type="ECO:0000313" key="3">
    <source>
        <dbReference type="EMBL" id="KZW01940.1"/>
    </source>
</evidence>
<keyword evidence="1" id="KW-0472">Membrane</keyword>
<keyword evidence="4" id="KW-1185">Reference proteome</keyword>
<accession>A0A166BKH9</accession>
<dbReference type="Gene3D" id="3.80.10.10">
    <property type="entry name" value="Ribonuclease Inhibitor"/>
    <property type="match status" value="1"/>
</dbReference>
<dbReference type="Proteomes" id="UP000077266">
    <property type="component" value="Unassembled WGS sequence"/>
</dbReference>
<dbReference type="InterPro" id="IPR001810">
    <property type="entry name" value="F-box_dom"/>
</dbReference>
<evidence type="ECO:0000259" key="2">
    <source>
        <dbReference type="Pfam" id="PF12937"/>
    </source>
</evidence>
<dbReference type="Pfam" id="PF12937">
    <property type="entry name" value="F-box-like"/>
    <property type="match status" value="1"/>
</dbReference>
<dbReference type="EMBL" id="KV425890">
    <property type="protein sequence ID" value="KZW01940.1"/>
    <property type="molecule type" value="Genomic_DNA"/>
</dbReference>
<keyword evidence="1" id="KW-1133">Transmembrane helix</keyword>
<keyword evidence="1" id="KW-0812">Transmembrane</keyword>
<feature type="transmembrane region" description="Helical" evidence="1">
    <location>
        <begin position="12"/>
        <end position="34"/>
    </location>
</feature>
<organism evidence="3 4">
    <name type="scientific">Exidia glandulosa HHB12029</name>
    <dbReference type="NCBI Taxonomy" id="1314781"/>
    <lineage>
        <taxon>Eukaryota</taxon>
        <taxon>Fungi</taxon>
        <taxon>Dikarya</taxon>
        <taxon>Basidiomycota</taxon>
        <taxon>Agaricomycotina</taxon>
        <taxon>Agaricomycetes</taxon>
        <taxon>Auriculariales</taxon>
        <taxon>Exidiaceae</taxon>
        <taxon>Exidia</taxon>
    </lineage>
</organism>
<dbReference type="InParanoid" id="A0A166BKH9"/>
<feature type="domain" description="F-box" evidence="2">
    <location>
        <begin position="77"/>
        <end position="133"/>
    </location>
</feature>
<dbReference type="SUPFAM" id="SSF52047">
    <property type="entry name" value="RNI-like"/>
    <property type="match status" value="1"/>
</dbReference>
<gene>
    <name evidence="3" type="ORF">EXIGLDRAFT_829520</name>
</gene>
<name>A0A166BKH9_EXIGL</name>
<proteinExistence type="predicted"/>